<evidence type="ECO:0000256" key="1">
    <source>
        <dbReference type="ARBA" id="ARBA00004706"/>
    </source>
</evidence>
<dbReference type="NCBIfam" id="NF006764">
    <property type="entry name" value="PRK09285.1"/>
    <property type="match status" value="1"/>
</dbReference>
<dbReference type="GO" id="GO:0004018">
    <property type="term" value="F:N6-(1,2-dicarboxyethyl)AMP AMP-lyase (fumarate-forming) activity"/>
    <property type="evidence" value="ECO:0007669"/>
    <property type="project" value="InterPro"/>
</dbReference>
<dbReference type="Proteomes" id="UP000053904">
    <property type="component" value="Unassembled WGS sequence"/>
</dbReference>
<dbReference type="PANTHER" id="PTHR43411">
    <property type="entry name" value="ADENYLOSUCCINATE LYASE"/>
    <property type="match status" value="1"/>
</dbReference>
<name>A0A101HI11_9BACT</name>
<dbReference type="InterPro" id="IPR013539">
    <property type="entry name" value="PurB_C"/>
</dbReference>
<sequence length="449" mass="52409">MRDLKQIDPTVTRSKGKTEIIGEYISEYATMKTRVELEIEWLIFVNGLIGKKELLKDEIQQLREVYKKFSEEDASWIDEKDKEINHDTKSAEYFVRMKLEVLNLEDLAPLVHIGLTSADIDNNVFVLCTKRFEKEHLAKVRNNQLEILNKLIKDNRESVFLGKTHGKFAVPTTMGKELANYYHRLKKLDKKLSEFNFEGKLTGAVGNWNALIDSYEDIDWVKPNKKFIKHLGLEPNMFTTQILPYDNLIEYLHLTHQYNYVLIDLSKNMWTYISEGYFKLKVNRKEVGSSTMAHKVNPIDFERCESNLIMSSSIIETLARNLPTNRLQRDLTDKHLVRELGPLMARAVLGCASITEGLKKVSFNKEKAQEELSQHWEILSEPMQTILRTYGYQDAYEVIKDNTRGKTLTEKEYMKLVEELDISNEAKEELKELKPERYIGWAKDILKEL</sequence>
<dbReference type="Gene3D" id="1.20.200.10">
    <property type="entry name" value="Fumarase/aspartase (Central domain)"/>
    <property type="match status" value="1"/>
</dbReference>
<feature type="coiled-coil region" evidence="5">
    <location>
        <begin position="45"/>
        <end position="72"/>
    </location>
</feature>
<dbReference type="GO" id="GO:0006188">
    <property type="term" value="P:IMP biosynthetic process"/>
    <property type="evidence" value="ECO:0007669"/>
    <property type="project" value="InterPro"/>
</dbReference>
<evidence type="ECO:0000259" key="6">
    <source>
        <dbReference type="Pfam" id="PF00206"/>
    </source>
</evidence>
<dbReference type="InterPro" id="IPR020557">
    <property type="entry name" value="Fumarate_lyase_CS"/>
</dbReference>
<dbReference type="InterPro" id="IPR022761">
    <property type="entry name" value="Fumarate_lyase_N"/>
</dbReference>
<dbReference type="PATRIC" id="fig|1641389.3.peg.536"/>
<dbReference type="PROSITE" id="PS00163">
    <property type="entry name" value="FUMARATE_LYASES"/>
    <property type="match status" value="1"/>
</dbReference>
<dbReference type="AlphaFoldDB" id="A0A101HI11"/>
<protein>
    <submittedName>
        <fullName evidence="8">Adenylosuccinate lyase</fullName>
        <ecNumber evidence="8">4.3.2.2</ecNumber>
    </submittedName>
</protein>
<reference evidence="9" key="1">
    <citation type="journal article" date="2015" name="MBio">
        <title>Genome-Resolved Metagenomic Analysis Reveals Roles for Candidate Phyla and Other Microbial Community Members in Biogeochemical Transformations in Oil Reservoirs.</title>
        <authorList>
            <person name="Hu P."/>
            <person name="Tom L."/>
            <person name="Singh A."/>
            <person name="Thomas B.C."/>
            <person name="Baker B.J."/>
            <person name="Piceno Y.M."/>
            <person name="Andersen G.L."/>
            <person name="Banfield J.F."/>
        </authorList>
    </citation>
    <scope>NUCLEOTIDE SEQUENCE [LARGE SCALE GENOMIC DNA]</scope>
</reference>
<organism evidence="8 9">
    <name type="scientific">candidate division WS6 bacterium 34_10</name>
    <dbReference type="NCBI Taxonomy" id="1641389"/>
    <lineage>
        <taxon>Bacteria</taxon>
        <taxon>Candidatus Dojkabacteria</taxon>
    </lineage>
</organism>
<evidence type="ECO:0000256" key="2">
    <source>
        <dbReference type="ARBA" id="ARBA00004734"/>
    </source>
</evidence>
<dbReference type="Gene3D" id="1.10.275.10">
    <property type="entry name" value="Fumarase/aspartase (N-terminal domain)"/>
    <property type="match status" value="1"/>
</dbReference>
<evidence type="ECO:0000256" key="5">
    <source>
        <dbReference type="SAM" id="Coils"/>
    </source>
</evidence>
<comment type="function">
    <text evidence="4">Catalyzes two reactions in de novo purine nucleotide biosynthesis. Catalyzes the breakdown of 5-aminoimidazole- (N-succinylocarboxamide) ribotide (SAICAR or 2-[5-amino-1-(5-phospho-beta-D-ribosyl)imidazole-4-carboxamido]succinate) to 5-aminoimidazole-4-carboxamide ribotide (AICAR or 5-amino-1-(5-phospho-beta-D-ribosyl)imidazole-4-carboxamide) and fumarate, and of adenylosuccinate (ADS or N(6)-(1,2-dicarboxyethyl)-AMP) to adenosine monophosphate (AMP) and fumarate.</text>
</comment>
<dbReference type="Pfam" id="PF00206">
    <property type="entry name" value="Lyase_1"/>
    <property type="match status" value="1"/>
</dbReference>
<dbReference type="EMBL" id="LGGO01000052">
    <property type="protein sequence ID" value="KUK77240.1"/>
    <property type="molecule type" value="Genomic_DNA"/>
</dbReference>
<dbReference type="SUPFAM" id="SSF48557">
    <property type="entry name" value="L-aspartase-like"/>
    <property type="match status" value="1"/>
</dbReference>
<dbReference type="Pfam" id="PF08328">
    <property type="entry name" value="ASL_C"/>
    <property type="match status" value="1"/>
</dbReference>
<comment type="caution">
    <text evidence="8">The sequence shown here is derived from an EMBL/GenBank/DDBJ whole genome shotgun (WGS) entry which is preliminary data.</text>
</comment>
<comment type="pathway">
    <text evidence="1">Purine metabolism; IMP biosynthesis via de novo pathway; 5-amino-1-(5-phospho-D-ribosyl)imidazole-4-carboxamide from 5-amino-1-(5-phospho-D-ribosyl)imidazole-4-carboxylate: step 2/2.</text>
</comment>
<evidence type="ECO:0000256" key="3">
    <source>
        <dbReference type="ARBA" id="ARBA00022755"/>
    </source>
</evidence>
<dbReference type="InterPro" id="IPR000362">
    <property type="entry name" value="Fumarate_lyase_fam"/>
</dbReference>
<feature type="domain" description="Adenylosuccinate lyase PurB C-terminal" evidence="7">
    <location>
        <begin position="326"/>
        <end position="439"/>
    </location>
</feature>
<gene>
    <name evidence="8" type="ORF">XD93_0457</name>
</gene>
<evidence type="ECO:0000313" key="8">
    <source>
        <dbReference type="EMBL" id="KUK77240.1"/>
    </source>
</evidence>
<dbReference type="EC" id="4.3.2.2" evidence="8"/>
<keyword evidence="3" id="KW-0658">Purine biosynthesis</keyword>
<keyword evidence="5" id="KW-0175">Coiled coil</keyword>
<evidence type="ECO:0000256" key="4">
    <source>
        <dbReference type="ARBA" id="ARBA00025012"/>
    </source>
</evidence>
<dbReference type="Gene3D" id="1.10.40.30">
    <property type="entry name" value="Fumarase/aspartase (C-terminal domain)"/>
    <property type="match status" value="1"/>
</dbReference>
<keyword evidence="8" id="KW-0456">Lyase</keyword>
<dbReference type="InterPro" id="IPR024083">
    <property type="entry name" value="Fumarase/histidase_N"/>
</dbReference>
<evidence type="ECO:0000259" key="7">
    <source>
        <dbReference type="Pfam" id="PF08328"/>
    </source>
</evidence>
<evidence type="ECO:0000313" key="9">
    <source>
        <dbReference type="Proteomes" id="UP000053904"/>
    </source>
</evidence>
<feature type="domain" description="Fumarate lyase N-terminal" evidence="6">
    <location>
        <begin position="52"/>
        <end position="304"/>
    </location>
</feature>
<dbReference type="InterPro" id="IPR047136">
    <property type="entry name" value="PurB_bact"/>
</dbReference>
<dbReference type="InterPro" id="IPR008948">
    <property type="entry name" value="L-Aspartase-like"/>
</dbReference>
<dbReference type="PRINTS" id="PR00149">
    <property type="entry name" value="FUMRATELYASE"/>
</dbReference>
<comment type="pathway">
    <text evidence="2">Purine metabolism; AMP biosynthesis via de novo pathway; AMP from IMP: step 2/2.</text>
</comment>
<accession>A0A101HI11</accession>
<proteinExistence type="predicted"/>
<dbReference type="PANTHER" id="PTHR43411:SF1">
    <property type="entry name" value="ADENYLOSUCCINATE LYASE"/>
    <property type="match status" value="1"/>
</dbReference>